<feature type="signal peptide" evidence="2">
    <location>
        <begin position="1"/>
        <end position="23"/>
    </location>
</feature>
<organism evidence="4">
    <name type="scientific">Oryza sativa subsp. japonica</name>
    <name type="common">Rice</name>
    <dbReference type="NCBI Taxonomy" id="39947"/>
    <lineage>
        <taxon>Eukaryota</taxon>
        <taxon>Viridiplantae</taxon>
        <taxon>Streptophyta</taxon>
        <taxon>Embryophyta</taxon>
        <taxon>Tracheophyta</taxon>
        <taxon>Spermatophyta</taxon>
        <taxon>Magnoliopsida</taxon>
        <taxon>Liliopsida</taxon>
        <taxon>Poales</taxon>
        <taxon>Poaceae</taxon>
        <taxon>BOP clade</taxon>
        <taxon>Oryzoideae</taxon>
        <taxon>Oryzeae</taxon>
        <taxon>Oryzinae</taxon>
        <taxon>Oryza</taxon>
        <taxon>Oryza sativa</taxon>
    </lineage>
</organism>
<evidence type="ECO:0000313" key="4">
    <source>
        <dbReference type="EMBL" id="EEE62274.1"/>
    </source>
</evidence>
<evidence type="ECO:0000256" key="1">
    <source>
        <dbReference type="SAM" id="MobiDB-lite"/>
    </source>
</evidence>
<feature type="compositionally biased region" description="Polar residues" evidence="1">
    <location>
        <begin position="270"/>
        <end position="319"/>
    </location>
</feature>
<dbReference type="InterPro" id="IPR008395">
    <property type="entry name" value="Agenet-like_dom"/>
</dbReference>
<feature type="domain" description="Agenet" evidence="3">
    <location>
        <begin position="147"/>
        <end position="207"/>
    </location>
</feature>
<protein>
    <recommendedName>
        <fullName evidence="3">Agenet domain-containing protein</fullName>
    </recommendedName>
</protein>
<dbReference type="SMART" id="SM00743">
    <property type="entry name" value="Agenet"/>
    <property type="match status" value="1"/>
</dbReference>
<dbReference type="PANTHER" id="PTHR36805:SF7">
    <property type="entry name" value="AGENET DOMAIN-CONTAINING PROTEIN"/>
    <property type="match status" value="1"/>
</dbReference>
<gene>
    <name evidence="4" type="ORF">OsJ_17061</name>
</gene>
<name>B9FH47_ORYSJ</name>
<feature type="compositionally biased region" description="Acidic residues" evidence="1">
    <location>
        <begin position="250"/>
        <end position="263"/>
    </location>
</feature>
<evidence type="ECO:0000259" key="3">
    <source>
        <dbReference type="SMART" id="SM00743"/>
    </source>
</evidence>
<dbReference type="EMBL" id="CM000142">
    <property type="protein sequence ID" value="EEE62274.1"/>
    <property type="molecule type" value="Genomic_DNA"/>
</dbReference>
<evidence type="ECO:0000256" key="2">
    <source>
        <dbReference type="SAM" id="SignalP"/>
    </source>
</evidence>
<dbReference type="Pfam" id="PF05641">
    <property type="entry name" value="Agenet"/>
    <property type="match status" value="1"/>
</dbReference>
<dbReference type="InterPro" id="IPR014002">
    <property type="entry name" value="Agenet_dom_plant"/>
</dbReference>
<keyword evidence="2" id="KW-0732">Signal</keyword>
<reference evidence="4" key="2">
    <citation type="submission" date="2008-12" db="EMBL/GenBank/DDBJ databases">
        <title>Improved gene annotation of the rice (Oryza sativa) genomes.</title>
        <authorList>
            <person name="Wang J."/>
            <person name="Li R."/>
            <person name="Fan W."/>
            <person name="Huang Q."/>
            <person name="Zhang J."/>
            <person name="Zhou Y."/>
            <person name="Hu Y."/>
            <person name="Zi S."/>
            <person name="Li J."/>
            <person name="Ni P."/>
            <person name="Zheng H."/>
            <person name="Zhang Y."/>
            <person name="Zhao M."/>
            <person name="Hao Q."/>
            <person name="McDermott J."/>
            <person name="Samudrala R."/>
            <person name="Kristiansen K."/>
            <person name="Wong G.K.-S."/>
        </authorList>
    </citation>
    <scope>NUCLEOTIDE SEQUENCE</scope>
</reference>
<sequence>MVSFGINAVGISCLLWICNNFGAIEWKPKESDWWLGMDLILPFKKGDFAESKSFIDGYKCAWFRCKINDMRVTETGSFQYLLEYLDYPDEEKTWTEVFEKNPAYGKRNSNVVRERECMLRPSYPELYWGDQVPEQFPKSNVIVSVCDTPKVGDLVEWLSEGSYWTAKVTKLLSEDMVKVQLLKPPIGEGGSYTAYCKDIRPALDWCLEKGWTVPLSQANGRCWHAARLIHHKSGTADLLWIQYGYTEMSGSDEESTSDDDEEEAQKSLKRASNSSQEAPGSNLEITSDTTSSSRINSQTATIATTKGISRSSPVIDMSNSTNVSELDRISNSTIAAESLPKI</sequence>
<accession>B9FH47</accession>
<proteinExistence type="predicted"/>
<dbReference type="AlphaFoldDB" id="B9FH47"/>
<feature type="region of interest" description="Disordered" evidence="1">
    <location>
        <begin position="249"/>
        <end position="319"/>
    </location>
</feature>
<reference evidence="4" key="1">
    <citation type="journal article" date="2005" name="PLoS Biol.">
        <title>The genomes of Oryza sativa: a history of duplications.</title>
        <authorList>
            <person name="Yu J."/>
            <person name="Wang J."/>
            <person name="Lin W."/>
            <person name="Li S."/>
            <person name="Li H."/>
            <person name="Zhou J."/>
            <person name="Ni P."/>
            <person name="Dong W."/>
            <person name="Hu S."/>
            <person name="Zeng C."/>
            <person name="Zhang J."/>
            <person name="Zhang Y."/>
            <person name="Li R."/>
            <person name="Xu Z."/>
            <person name="Li S."/>
            <person name="Li X."/>
            <person name="Zheng H."/>
            <person name="Cong L."/>
            <person name="Lin L."/>
            <person name="Yin J."/>
            <person name="Geng J."/>
            <person name="Li G."/>
            <person name="Shi J."/>
            <person name="Liu J."/>
            <person name="Lv H."/>
            <person name="Li J."/>
            <person name="Wang J."/>
            <person name="Deng Y."/>
            <person name="Ran L."/>
            <person name="Shi X."/>
            <person name="Wang X."/>
            <person name="Wu Q."/>
            <person name="Li C."/>
            <person name="Ren X."/>
            <person name="Wang J."/>
            <person name="Wang X."/>
            <person name="Li D."/>
            <person name="Liu D."/>
            <person name="Zhang X."/>
            <person name="Ji Z."/>
            <person name="Zhao W."/>
            <person name="Sun Y."/>
            <person name="Zhang Z."/>
            <person name="Bao J."/>
            <person name="Han Y."/>
            <person name="Dong L."/>
            <person name="Ji J."/>
            <person name="Chen P."/>
            <person name="Wu S."/>
            <person name="Liu J."/>
            <person name="Xiao Y."/>
            <person name="Bu D."/>
            <person name="Tan J."/>
            <person name="Yang L."/>
            <person name="Ye C."/>
            <person name="Zhang J."/>
            <person name="Xu J."/>
            <person name="Zhou Y."/>
            <person name="Yu Y."/>
            <person name="Zhang B."/>
            <person name="Zhuang S."/>
            <person name="Wei H."/>
            <person name="Liu B."/>
            <person name="Lei M."/>
            <person name="Yu H."/>
            <person name="Li Y."/>
            <person name="Xu H."/>
            <person name="Wei S."/>
            <person name="He X."/>
            <person name="Fang L."/>
            <person name="Zhang Z."/>
            <person name="Zhang Y."/>
            <person name="Huang X."/>
            <person name="Su Z."/>
            <person name="Tong W."/>
            <person name="Li J."/>
            <person name="Tong Z."/>
            <person name="Li S."/>
            <person name="Ye J."/>
            <person name="Wang L."/>
            <person name="Fang L."/>
            <person name="Lei T."/>
            <person name="Chen C."/>
            <person name="Chen H."/>
            <person name="Xu Z."/>
            <person name="Li H."/>
            <person name="Huang H."/>
            <person name="Zhang F."/>
            <person name="Xu H."/>
            <person name="Li N."/>
            <person name="Zhao C."/>
            <person name="Li S."/>
            <person name="Dong L."/>
            <person name="Huang Y."/>
            <person name="Li L."/>
            <person name="Xi Y."/>
            <person name="Qi Q."/>
            <person name="Li W."/>
            <person name="Zhang B."/>
            <person name="Hu W."/>
            <person name="Zhang Y."/>
            <person name="Tian X."/>
            <person name="Jiao Y."/>
            <person name="Liang X."/>
            <person name="Jin J."/>
            <person name="Gao L."/>
            <person name="Zheng W."/>
            <person name="Hao B."/>
            <person name="Liu S."/>
            <person name="Wang W."/>
            <person name="Yuan L."/>
            <person name="Cao M."/>
            <person name="McDermott J."/>
            <person name="Samudrala R."/>
            <person name="Wang J."/>
            <person name="Wong G.K."/>
            <person name="Yang H."/>
        </authorList>
    </citation>
    <scope>NUCLEOTIDE SEQUENCE [LARGE SCALE GENOMIC DNA]</scope>
</reference>
<dbReference type="Proteomes" id="UP000007752">
    <property type="component" value="Chromosome 5"/>
</dbReference>
<feature type="chain" id="PRO_5002883904" description="Agenet domain-containing protein" evidence="2">
    <location>
        <begin position="24"/>
        <end position="342"/>
    </location>
</feature>
<dbReference type="PANTHER" id="PTHR36805">
    <property type="entry name" value="AGENET DOMAIN-CONTAINING PROTEIN"/>
    <property type="match status" value="1"/>
</dbReference>